<dbReference type="Proteomes" id="UP000077654">
    <property type="component" value="Chromosome"/>
</dbReference>
<feature type="transmembrane region" description="Helical" evidence="8">
    <location>
        <begin position="282"/>
        <end position="301"/>
    </location>
</feature>
<keyword evidence="6 8" id="KW-1133">Transmembrane helix</keyword>
<evidence type="ECO:0000256" key="6">
    <source>
        <dbReference type="ARBA" id="ARBA00022989"/>
    </source>
</evidence>
<keyword evidence="3" id="KW-0813">Transport</keyword>
<feature type="transmembrane region" description="Helical" evidence="8">
    <location>
        <begin position="372"/>
        <end position="392"/>
    </location>
</feature>
<gene>
    <name evidence="10" type="ORF">XW81_02730</name>
</gene>
<dbReference type="Gene3D" id="1.20.1250.20">
    <property type="entry name" value="MFS general substrate transporter like domains"/>
    <property type="match status" value="1"/>
</dbReference>
<evidence type="ECO:0000256" key="1">
    <source>
        <dbReference type="ARBA" id="ARBA00004651"/>
    </source>
</evidence>
<feature type="transmembrane region" description="Helical" evidence="8">
    <location>
        <begin position="20"/>
        <end position="43"/>
    </location>
</feature>
<feature type="transmembrane region" description="Helical" evidence="8">
    <location>
        <begin position="224"/>
        <end position="244"/>
    </location>
</feature>
<dbReference type="PANTHER" id="PTHR43271:SF1">
    <property type="entry name" value="INNER MEMBRANE TRANSPORT PROTEIN YNFM"/>
    <property type="match status" value="1"/>
</dbReference>
<keyword evidence="11" id="KW-1185">Reference proteome</keyword>
<reference evidence="10 11" key="1">
    <citation type="submission" date="2015-04" db="EMBL/GenBank/DDBJ databases">
        <title>Buchnera aphidicola assembly.</title>
        <authorList>
            <person name="Zhang Y."/>
        </authorList>
    </citation>
    <scope>NUCLEOTIDE SEQUENCE [LARGE SCALE GENOMIC DNA]</scope>
    <source>
        <strain evidence="10 11">SC</strain>
    </source>
</reference>
<dbReference type="GO" id="GO:0005886">
    <property type="term" value="C:plasma membrane"/>
    <property type="evidence" value="ECO:0007669"/>
    <property type="project" value="UniProtKB-SubCell"/>
</dbReference>
<evidence type="ECO:0000256" key="3">
    <source>
        <dbReference type="ARBA" id="ARBA00022448"/>
    </source>
</evidence>
<evidence type="ECO:0000256" key="8">
    <source>
        <dbReference type="SAM" id="Phobius"/>
    </source>
</evidence>
<evidence type="ECO:0000313" key="11">
    <source>
        <dbReference type="Proteomes" id="UP000077654"/>
    </source>
</evidence>
<dbReference type="PROSITE" id="PS50850">
    <property type="entry name" value="MFS"/>
    <property type="match status" value="1"/>
</dbReference>
<dbReference type="PROSITE" id="PS00216">
    <property type="entry name" value="SUGAR_TRANSPORT_1"/>
    <property type="match status" value="1"/>
</dbReference>
<dbReference type="InterPro" id="IPR005829">
    <property type="entry name" value="Sugar_transporter_CS"/>
</dbReference>
<proteinExistence type="inferred from homology"/>
<dbReference type="AlphaFoldDB" id="A0A172WE76"/>
<feature type="transmembrane region" description="Helical" evidence="8">
    <location>
        <begin position="109"/>
        <end position="131"/>
    </location>
</feature>
<evidence type="ECO:0000256" key="2">
    <source>
        <dbReference type="ARBA" id="ARBA00008335"/>
    </source>
</evidence>
<feature type="domain" description="Major facilitator superfamily (MFS) profile" evidence="9">
    <location>
        <begin position="14"/>
        <end position="397"/>
    </location>
</feature>
<dbReference type="STRING" id="118110.XW81_02730"/>
<protein>
    <recommendedName>
        <fullName evidence="9">Major facilitator superfamily (MFS) profile domain-containing protein</fullName>
    </recommendedName>
</protein>
<feature type="transmembrane region" description="Helical" evidence="8">
    <location>
        <begin position="307"/>
        <end position="333"/>
    </location>
</feature>
<dbReference type="PATRIC" id="fig|118110.3.peg.542"/>
<feature type="transmembrane region" description="Helical" evidence="8">
    <location>
        <begin position="250"/>
        <end position="270"/>
    </location>
</feature>
<dbReference type="EMBL" id="CP011299">
    <property type="protein sequence ID" value="ANF17279.1"/>
    <property type="molecule type" value="Genomic_DNA"/>
</dbReference>
<name>A0A172WE76_BUCSC</name>
<dbReference type="InterPro" id="IPR020846">
    <property type="entry name" value="MFS_dom"/>
</dbReference>
<feature type="transmembrane region" description="Helical" evidence="8">
    <location>
        <begin position="172"/>
        <end position="192"/>
    </location>
</feature>
<dbReference type="PANTHER" id="PTHR43271">
    <property type="entry name" value="BLL2771 PROTEIN"/>
    <property type="match status" value="1"/>
</dbReference>
<feature type="transmembrane region" description="Helical" evidence="8">
    <location>
        <begin position="55"/>
        <end position="72"/>
    </location>
</feature>
<dbReference type="OrthoDB" id="63984at2"/>
<keyword evidence="5 8" id="KW-0812">Transmembrane</keyword>
<keyword evidence="7 8" id="KW-0472">Membrane</keyword>
<evidence type="ECO:0000256" key="7">
    <source>
        <dbReference type="ARBA" id="ARBA00023136"/>
    </source>
</evidence>
<dbReference type="InterPro" id="IPR011701">
    <property type="entry name" value="MFS"/>
</dbReference>
<evidence type="ECO:0000256" key="4">
    <source>
        <dbReference type="ARBA" id="ARBA00022475"/>
    </source>
</evidence>
<evidence type="ECO:0000259" key="9">
    <source>
        <dbReference type="PROSITE" id="PS50850"/>
    </source>
</evidence>
<dbReference type="InterPro" id="IPR036259">
    <property type="entry name" value="MFS_trans_sf"/>
</dbReference>
<keyword evidence="4" id="KW-1003">Cell membrane</keyword>
<dbReference type="Pfam" id="PF07690">
    <property type="entry name" value="MFS_1"/>
    <property type="match status" value="1"/>
</dbReference>
<dbReference type="RefSeq" id="WP_075474408.1">
    <property type="nucleotide sequence ID" value="NZ_CP011299.1"/>
</dbReference>
<dbReference type="SUPFAM" id="SSF103473">
    <property type="entry name" value="MFS general substrate transporter"/>
    <property type="match status" value="1"/>
</dbReference>
<dbReference type="CDD" id="cd17324">
    <property type="entry name" value="MFS_NepI_like"/>
    <property type="match status" value="1"/>
</dbReference>
<organism evidence="10 11">
    <name type="scientific">Buchnera aphidicola subsp. Schlechtendalia chinensis</name>
    <dbReference type="NCBI Taxonomy" id="118110"/>
    <lineage>
        <taxon>Bacteria</taxon>
        <taxon>Pseudomonadati</taxon>
        <taxon>Pseudomonadota</taxon>
        <taxon>Gammaproteobacteria</taxon>
        <taxon>Enterobacterales</taxon>
        <taxon>Erwiniaceae</taxon>
        <taxon>Buchnera</taxon>
    </lineage>
</organism>
<accession>A0A172WE76</accession>
<evidence type="ECO:0000256" key="5">
    <source>
        <dbReference type="ARBA" id="ARBA00022692"/>
    </source>
</evidence>
<feature type="transmembrane region" description="Helical" evidence="8">
    <location>
        <begin position="345"/>
        <end position="366"/>
    </location>
</feature>
<comment type="subcellular location">
    <subcellularLocation>
        <location evidence="1">Cell membrane</location>
        <topology evidence="1">Multi-pass membrane protein</topology>
    </subcellularLocation>
</comment>
<sequence length="402" mass="44757">MRDNKVYITRGTRKFASVTVALFLAGFATFSILYCVQSILFVLSKYFSLNPIESSLSLSSSTAMMAVGMLFTGPLSDRIGRKKIMSGALFLAAFFTFCCSKMDSWENFILMRACTGLALSGVAAVAMTYLSEEVHPNTLSFSMGLYISGNTIGGFFGRFLSSFLSESVSWKLALELISILAFLFSILFLYFLPCSKNFHSVSLNPRKIFSHFISQWKHPVLSKLFIIGFLLMGSFVTIFNYIGYRLLLEPFFLSQKTIGILSIIYLIGVYSSPKAGILVKKYGKGLLLIVSLFMMLLGLLISQWNAIFIVFFGLFFFTAGFFAAHSVASTWVGQQAKKNRGYISSIYLFSYYLGSSVLGTFSGIFWTMGKWIGISVFISFALCIGIMLAIQLNNTTLVENKK</sequence>
<evidence type="ECO:0000313" key="10">
    <source>
        <dbReference type="EMBL" id="ANF17279.1"/>
    </source>
</evidence>
<dbReference type="GO" id="GO:0022857">
    <property type="term" value="F:transmembrane transporter activity"/>
    <property type="evidence" value="ECO:0007669"/>
    <property type="project" value="InterPro"/>
</dbReference>
<comment type="similarity">
    <text evidence="2">Belongs to the major facilitator superfamily.</text>
</comment>